<dbReference type="Pfam" id="PF22422">
    <property type="entry name" value="MGH1-like_GH"/>
    <property type="match status" value="1"/>
</dbReference>
<dbReference type="InterPro" id="IPR012341">
    <property type="entry name" value="6hp_glycosidase-like_sf"/>
</dbReference>
<dbReference type="SUPFAM" id="SSF48208">
    <property type="entry name" value="Six-hairpin glycosidases"/>
    <property type="match status" value="1"/>
</dbReference>
<feature type="domain" description="Putative glycogen debranching enzyme N-terminal" evidence="1">
    <location>
        <begin position="27"/>
        <end position="219"/>
    </location>
</feature>
<dbReference type="Pfam" id="PF14742">
    <property type="entry name" value="GDE_N_bis"/>
    <property type="match status" value="1"/>
</dbReference>
<name>A0A7S8IY32_9BACT</name>
<dbReference type="EMBL" id="CP047423">
    <property type="protein sequence ID" value="QPD02535.1"/>
    <property type="molecule type" value="Genomic_DNA"/>
</dbReference>
<proteinExistence type="predicted"/>
<dbReference type="Gene3D" id="1.50.10.10">
    <property type="match status" value="1"/>
</dbReference>
<gene>
    <name evidence="3" type="ORF">Nkreftii_000309</name>
</gene>
<organism evidence="3 4">
    <name type="scientific">Candidatus Nitrospira kreftii</name>
    <dbReference type="NCBI Taxonomy" id="2652173"/>
    <lineage>
        <taxon>Bacteria</taxon>
        <taxon>Pseudomonadati</taxon>
        <taxon>Nitrospirota</taxon>
        <taxon>Nitrospiria</taxon>
        <taxon>Nitrospirales</taxon>
        <taxon>Nitrospiraceae</taxon>
        <taxon>Nitrospira</taxon>
    </lineage>
</organism>
<sequence length="722" mass="81019">MSDVIRWNDQYYILASSSLADARTEVLKHGETFAVFDRYGEIHQVVPGPQGLYHEGTRFLSRFELSLGTQRLMMLSASAKEDNALFTVDFTNSDIMLENQRYVPRGTLHLSRTRFLWQGTWHERIRIHNYGTTRLPLSITIGLEADFADLFEARGRTRPRRGGRLKTIRSKSGLVFGYKGLDEVIRRTHVRCSPAPKQVMADGFRIESRISPHTDLTWEIAISCEVKQRRNRVVLNYDRAQHEAEGALRKARASDAHIYTSNEQFNHWLNRSLADLHMLISDTPQGLYPYAGVPWFSVPFGRDGIITALQMLWMNPDIARGVLGFLAATQATEARPEQDAEIGKILHETRQGEMAALGEIPFGRYYGSVDATPLFIVLAGAYYNRSGDREFLVTLWPHIQRALEWIDQAGDPTGMGFTTYARRSAKGLVHQGWKDSHDSIFHADGTAVEGPVALCEVQAYVYRGKRAAADLARILGDHDHADRLLKEADSLQERFERAFWCEELGSYAIALDGRGKPCRVRSSNAGHCLYGGIAEQKRGLRTAHTLLGEEFFSGWGIRTIATSEARYNPMSYHNGSVWPHDNAMIAAGMADYGDKQGAMKVLTGIFDASLFIALHRLPELFCGFSRRPGESPTLYPTACSPQAWAAGAGFQLLQACMGLQIDGTRRLVTFDRPVLPPFLERVQIRNLSIGTARLDLVLDRHESEVAVRVARRVGEAEVVHVV</sequence>
<feature type="domain" description="Mannosylglycerate hydrolase MGH1-like glycoside hydrolase" evidence="2">
    <location>
        <begin position="307"/>
        <end position="604"/>
    </location>
</feature>
<protein>
    <submittedName>
        <fullName evidence="3">Amylo-alpha-1,6-glucosidase</fullName>
    </submittedName>
</protein>
<evidence type="ECO:0000313" key="3">
    <source>
        <dbReference type="EMBL" id="QPD02535.1"/>
    </source>
</evidence>
<dbReference type="KEGG" id="nkf:Nkreftii_000309"/>
<evidence type="ECO:0000259" key="2">
    <source>
        <dbReference type="Pfam" id="PF22422"/>
    </source>
</evidence>
<dbReference type="GO" id="GO:0005975">
    <property type="term" value="P:carbohydrate metabolic process"/>
    <property type="evidence" value="ECO:0007669"/>
    <property type="project" value="InterPro"/>
</dbReference>
<evidence type="ECO:0000259" key="1">
    <source>
        <dbReference type="Pfam" id="PF14742"/>
    </source>
</evidence>
<reference evidence="3 4" key="1">
    <citation type="journal article" date="2020" name="ISME J.">
        <title>Enrichment and physiological characterization of a novel comammox Nitrospira indicates ammonium inhibition of complete nitrification.</title>
        <authorList>
            <person name="Sakoula D."/>
            <person name="Koch H."/>
            <person name="Frank J."/>
            <person name="Jetten M.S.M."/>
            <person name="van Kessel M.A.H.J."/>
            <person name="Lucker S."/>
        </authorList>
    </citation>
    <scope>NUCLEOTIDE SEQUENCE [LARGE SCALE GENOMIC DNA]</scope>
    <source>
        <strain evidence="3">Comreactor17</strain>
    </source>
</reference>
<evidence type="ECO:0000313" key="4">
    <source>
        <dbReference type="Proteomes" id="UP000593737"/>
    </source>
</evidence>
<dbReference type="InterPro" id="IPR054491">
    <property type="entry name" value="MGH1-like_GH"/>
</dbReference>
<dbReference type="AlphaFoldDB" id="A0A7S8IY32"/>
<dbReference type="Proteomes" id="UP000593737">
    <property type="component" value="Chromosome"/>
</dbReference>
<dbReference type="InterPro" id="IPR032856">
    <property type="entry name" value="GDE_N_bis"/>
</dbReference>
<accession>A0A7S8IY32</accession>
<dbReference type="InterPro" id="IPR008928">
    <property type="entry name" value="6-hairpin_glycosidase_sf"/>
</dbReference>